<comment type="caution">
    <text evidence="1">The sequence shown here is derived from an EMBL/GenBank/DDBJ whole genome shotgun (WGS) entry which is preliminary data.</text>
</comment>
<keyword evidence="2" id="KW-1185">Reference proteome</keyword>
<accession>A0ABP7PCG4</accession>
<evidence type="ECO:0000313" key="2">
    <source>
        <dbReference type="Proteomes" id="UP001501337"/>
    </source>
</evidence>
<sequence>MSGPSQPKVTDEVWDDERVRSFLNLKPYDETDEDYHALQNAYEYMRADDFRRFVKFFQTAGRNLHAKNLNGETLLQRIESHEAASDYRDILREATNSA</sequence>
<organism evidence="1 2">
    <name type="scientific">Allohahella marinimesophila</name>
    <dbReference type="NCBI Taxonomy" id="1054972"/>
    <lineage>
        <taxon>Bacteria</taxon>
        <taxon>Pseudomonadati</taxon>
        <taxon>Pseudomonadota</taxon>
        <taxon>Gammaproteobacteria</taxon>
        <taxon>Oceanospirillales</taxon>
        <taxon>Hahellaceae</taxon>
        <taxon>Allohahella</taxon>
    </lineage>
</organism>
<name>A0ABP7PCG4_9GAMM</name>
<gene>
    <name evidence="1" type="ORF">GCM10022278_21460</name>
</gene>
<reference evidence="2" key="1">
    <citation type="journal article" date="2019" name="Int. J. Syst. Evol. Microbiol.">
        <title>The Global Catalogue of Microorganisms (GCM) 10K type strain sequencing project: providing services to taxonomists for standard genome sequencing and annotation.</title>
        <authorList>
            <consortium name="The Broad Institute Genomics Platform"/>
            <consortium name="The Broad Institute Genome Sequencing Center for Infectious Disease"/>
            <person name="Wu L."/>
            <person name="Ma J."/>
        </authorList>
    </citation>
    <scope>NUCLEOTIDE SEQUENCE [LARGE SCALE GENOMIC DNA]</scope>
    <source>
        <strain evidence="2">JCM 17555</strain>
    </source>
</reference>
<dbReference type="EMBL" id="BAABBO010000009">
    <property type="protein sequence ID" value="GAA3963349.1"/>
    <property type="molecule type" value="Genomic_DNA"/>
</dbReference>
<dbReference type="Proteomes" id="UP001501337">
    <property type="component" value="Unassembled WGS sequence"/>
</dbReference>
<dbReference type="InterPro" id="IPR047742">
    <property type="entry name" value="PA4642-like"/>
</dbReference>
<dbReference type="RefSeq" id="WP_344806128.1">
    <property type="nucleotide sequence ID" value="NZ_BAABBO010000009.1"/>
</dbReference>
<evidence type="ECO:0008006" key="3">
    <source>
        <dbReference type="Google" id="ProtNLM"/>
    </source>
</evidence>
<evidence type="ECO:0000313" key="1">
    <source>
        <dbReference type="EMBL" id="GAA3963349.1"/>
    </source>
</evidence>
<protein>
    <recommendedName>
        <fullName evidence="3">Aminopeptidase</fullName>
    </recommendedName>
</protein>
<proteinExistence type="predicted"/>
<dbReference type="NCBIfam" id="NF038106">
    <property type="entry name" value="gamma_NF038106"/>
    <property type="match status" value="1"/>
</dbReference>